<accession>A0A0U3LYG2</accession>
<dbReference type="EMBL" id="CP013738">
    <property type="protein sequence ID" value="ALU97209.1"/>
    <property type="molecule type" value="Genomic_DNA"/>
</dbReference>
<protein>
    <recommendedName>
        <fullName evidence="3">Polyketide cyclase</fullName>
    </recommendedName>
</protein>
<evidence type="ECO:0000313" key="1">
    <source>
        <dbReference type="EMBL" id="ALU97209.1"/>
    </source>
</evidence>
<dbReference type="Proteomes" id="UP000064183">
    <property type="component" value="Chromosome"/>
</dbReference>
<dbReference type="AlphaFoldDB" id="A0A0U3LYG2"/>
<name>A0A0U3LYG2_STRGL</name>
<proteinExistence type="predicted"/>
<dbReference type="STRING" id="1172567.WQO_30070"/>
<evidence type="ECO:0008006" key="3">
    <source>
        <dbReference type="Google" id="ProtNLM"/>
    </source>
</evidence>
<dbReference type="KEGG" id="sgb:WQO_30070"/>
<dbReference type="RefSeq" id="WP_010058211.1">
    <property type="nucleotide sequence ID" value="NZ_CP013738.1"/>
</dbReference>
<reference evidence="1 2" key="1">
    <citation type="journal article" date="2012" name="J. Bacteriol.">
        <title>Draft genome sequence of Streptomyces globisporus C-1027, which produces an antitumor antibiotic consisting of a nine-membered enediyne with a chromoprotein.</title>
        <authorList>
            <person name="Wang L."/>
            <person name="Wang S."/>
            <person name="He Q."/>
            <person name="Yu T."/>
            <person name="Li Q."/>
            <person name="Hong B."/>
        </authorList>
    </citation>
    <scope>NUCLEOTIDE SEQUENCE [LARGE SCALE GENOMIC DNA]</scope>
    <source>
        <strain evidence="1 2">C-1027</strain>
    </source>
</reference>
<sequence>MSPALPDPRAWGARPEEMAAAYPCDGLLTGAVEEWYRAVTVRADRATVFRWLCQLKVAPYSYDLLDNFGRRSPRELTPGADALETGQRVMTIFELTGFEQDRHLTMLLDTPWARRAFGGFALSYTVRDEGRDATRLVVKLLVRTGSGPIRSLRGRGMAWGDLMMMRCQLKTLRDLAETVGR</sequence>
<organism evidence="1 2">
    <name type="scientific">Streptomyces globisporus C-1027</name>
    <dbReference type="NCBI Taxonomy" id="1172567"/>
    <lineage>
        <taxon>Bacteria</taxon>
        <taxon>Bacillati</taxon>
        <taxon>Actinomycetota</taxon>
        <taxon>Actinomycetes</taxon>
        <taxon>Kitasatosporales</taxon>
        <taxon>Streptomycetaceae</taxon>
        <taxon>Streptomyces</taxon>
    </lineage>
</organism>
<dbReference type="SUPFAM" id="SSF55961">
    <property type="entry name" value="Bet v1-like"/>
    <property type="match status" value="1"/>
</dbReference>
<gene>
    <name evidence="1" type="ORF">WQO_30070</name>
</gene>
<evidence type="ECO:0000313" key="2">
    <source>
        <dbReference type="Proteomes" id="UP000064183"/>
    </source>
</evidence>
<dbReference type="GeneID" id="27786674"/>